<organism evidence="3 4">
    <name type="scientific">Clostridium paraputrificum</name>
    <dbReference type="NCBI Taxonomy" id="29363"/>
    <lineage>
        <taxon>Bacteria</taxon>
        <taxon>Bacillati</taxon>
        <taxon>Bacillota</taxon>
        <taxon>Clostridia</taxon>
        <taxon>Eubacteriales</taxon>
        <taxon>Clostridiaceae</taxon>
        <taxon>Clostridium</taxon>
    </lineage>
</organism>
<name>A0A1B8RR77_9CLOT</name>
<feature type="transmembrane region" description="Helical" evidence="1">
    <location>
        <begin position="292"/>
        <end position="312"/>
    </location>
</feature>
<feature type="transmembrane region" description="Helical" evidence="1">
    <location>
        <begin position="217"/>
        <end position="238"/>
    </location>
</feature>
<proteinExistence type="predicted"/>
<sequence>MLSIIFLWLLIILLIQILFKLVNIKKNYIISFLISILIILFFVNLKVSMASAIEGCKLWFKAMVPTLFPFLVICNLLISYDGISLYSKILGPFLCKPLGLSKVCSFPLTASFLCGYPLGAKYCTDIYDLGYINKKEYFRLLNIASNCGPLFIVGSVCTAMLGNARFGYLLLIANYISLILIGLFTRKNKEICNNNSSNLSSPKINFGQAFKNAIDNAISTTIQVGGFIVIFSVIIGIIKNNANISIIFNNLESFLSLPKDSIYALFLGSIEITNGCNIIANSTLTIPLKLSIISFLCSFSGLSIIAQVNSFISKHNVPMFRYTLLKLIQGILSFIITFIVAKLFVGSIATSTIVTPATPYITTFMYFIPFIIILGIYAIGKTFKKLLFHIS</sequence>
<feature type="transmembrane region" description="Helical" evidence="1">
    <location>
        <begin position="59"/>
        <end position="80"/>
    </location>
</feature>
<feature type="transmembrane region" description="Helical" evidence="1">
    <location>
        <begin position="100"/>
        <end position="119"/>
    </location>
</feature>
<dbReference type="EMBL" id="MAPZ01000016">
    <property type="protein sequence ID" value="OBY11234.1"/>
    <property type="molecule type" value="Genomic_DNA"/>
</dbReference>
<dbReference type="eggNOG" id="COG3314">
    <property type="taxonomic scope" value="Bacteria"/>
</dbReference>
<keyword evidence="1" id="KW-0472">Membrane</keyword>
<dbReference type="NCBIfam" id="TIGR02871">
    <property type="entry name" value="spore_ylbJ"/>
    <property type="match status" value="1"/>
</dbReference>
<feature type="transmembrane region" description="Helical" evidence="1">
    <location>
        <begin position="29"/>
        <end position="47"/>
    </location>
</feature>
<feature type="transmembrane region" description="Helical" evidence="1">
    <location>
        <begin position="140"/>
        <end position="161"/>
    </location>
</feature>
<gene>
    <name evidence="3" type="ORF">CP373A1_06985</name>
</gene>
<evidence type="ECO:0000256" key="1">
    <source>
        <dbReference type="SAM" id="Phobius"/>
    </source>
</evidence>
<dbReference type="AlphaFoldDB" id="A0A1B8RR77"/>
<keyword evidence="4" id="KW-1185">Reference proteome</keyword>
<dbReference type="Pfam" id="PF07670">
    <property type="entry name" value="Gate"/>
    <property type="match status" value="1"/>
</dbReference>
<dbReference type="InterPro" id="IPR014226">
    <property type="entry name" value="Spore_IM_YlbJ"/>
</dbReference>
<evidence type="ECO:0000259" key="2">
    <source>
        <dbReference type="Pfam" id="PF07670"/>
    </source>
</evidence>
<keyword evidence="1" id="KW-1133">Transmembrane helix</keyword>
<feature type="transmembrane region" description="Helical" evidence="1">
    <location>
        <begin position="324"/>
        <end position="345"/>
    </location>
</feature>
<feature type="transmembrane region" description="Helical" evidence="1">
    <location>
        <begin position="167"/>
        <end position="185"/>
    </location>
</feature>
<evidence type="ECO:0000313" key="4">
    <source>
        <dbReference type="Proteomes" id="UP000092714"/>
    </source>
</evidence>
<feature type="domain" description="Nucleoside transporter/FeoB GTPase Gate" evidence="2">
    <location>
        <begin position="61"/>
        <end position="130"/>
    </location>
</feature>
<dbReference type="InterPro" id="IPR011642">
    <property type="entry name" value="Gate_dom"/>
</dbReference>
<comment type="caution">
    <text evidence="3">The sequence shown here is derived from an EMBL/GenBank/DDBJ whole genome shotgun (WGS) entry which is preliminary data.</text>
</comment>
<reference evidence="3 4" key="1">
    <citation type="submission" date="2016-06" db="EMBL/GenBank/DDBJ databases">
        <authorList>
            <person name="Kjaerup R.B."/>
            <person name="Dalgaard T.S."/>
            <person name="Juul-Madsen H.R."/>
        </authorList>
    </citation>
    <scope>NUCLEOTIDE SEQUENCE [LARGE SCALE GENOMIC DNA]</scope>
    <source>
        <strain evidence="3 4">373-A1</strain>
    </source>
</reference>
<protein>
    <submittedName>
        <fullName evidence="3">Sporulation integral membrane protein YlbJ</fullName>
    </submittedName>
</protein>
<keyword evidence="1" id="KW-0812">Transmembrane</keyword>
<accession>A0A1B8RR77</accession>
<evidence type="ECO:0000313" key="3">
    <source>
        <dbReference type="EMBL" id="OBY11234.1"/>
    </source>
</evidence>
<dbReference type="RefSeq" id="WP_065254466.1">
    <property type="nucleotide sequence ID" value="NZ_JADNCW010000001.1"/>
</dbReference>
<dbReference type="OrthoDB" id="1645614at2"/>
<feature type="transmembrane region" description="Helical" evidence="1">
    <location>
        <begin position="357"/>
        <end position="379"/>
    </location>
</feature>
<dbReference type="Proteomes" id="UP000092714">
    <property type="component" value="Unassembled WGS sequence"/>
</dbReference>